<reference evidence="1 2" key="1">
    <citation type="journal article" date="2016" name="Nat. Commun.">
        <title>Thousands of microbial genomes shed light on interconnected biogeochemical processes in an aquifer system.</title>
        <authorList>
            <person name="Anantharaman K."/>
            <person name="Brown C.T."/>
            <person name="Hug L.A."/>
            <person name="Sharon I."/>
            <person name="Castelle C.J."/>
            <person name="Probst A.J."/>
            <person name="Thomas B.C."/>
            <person name="Singh A."/>
            <person name="Wilkins M.J."/>
            <person name="Karaoz U."/>
            <person name="Brodie E.L."/>
            <person name="Williams K.H."/>
            <person name="Hubbard S.S."/>
            <person name="Banfield J.F."/>
        </authorList>
    </citation>
    <scope>NUCLEOTIDE SEQUENCE [LARGE SCALE GENOMIC DNA]</scope>
</reference>
<organism evidence="1 2">
    <name type="scientific">Candidatus Kaiserbacteria bacterium RIFCSPLOWO2_02_FULL_55_12</name>
    <dbReference type="NCBI Taxonomy" id="1798522"/>
    <lineage>
        <taxon>Bacteria</taxon>
        <taxon>Candidatus Kaiseribacteriota</taxon>
    </lineage>
</organism>
<proteinExistence type="predicted"/>
<protein>
    <submittedName>
        <fullName evidence="1">Uncharacterized protein</fullName>
    </submittedName>
</protein>
<comment type="caution">
    <text evidence="1">The sequence shown here is derived from an EMBL/GenBank/DDBJ whole genome shotgun (WGS) entry which is preliminary data.</text>
</comment>
<accession>A0A1F6EZ27</accession>
<evidence type="ECO:0000313" key="1">
    <source>
        <dbReference type="EMBL" id="OGG78881.1"/>
    </source>
</evidence>
<sequence>MKAPFKAEPSLFVLALLTLGFIGVADKIDLVQKDFWSGPKTVVVRGTAVESLMCTAEAVEKQPALFVSCGGFLP</sequence>
<evidence type="ECO:0000313" key="2">
    <source>
        <dbReference type="Proteomes" id="UP000178919"/>
    </source>
</evidence>
<name>A0A1F6EZ27_9BACT</name>
<gene>
    <name evidence="1" type="ORF">A3J11_01310</name>
</gene>
<dbReference type="AlphaFoldDB" id="A0A1F6EZ27"/>
<dbReference type="EMBL" id="MFMJ01000036">
    <property type="protein sequence ID" value="OGG78881.1"/>
    <property type="molecule type" value="Genomic_DNA"/>
</dbReference>
<dbReference type="Proteomes" id="UP000178919">
    <property type="component" value="Unassembled WGS sequence"/>
</dbReference>